<protein>
    <submittedName>
        <fullName evidence="1">Uncharacterized protein</fullName>
    </submittedName>
</protein>
<accession>A0ACD0WND2</accession>
<name>A0ACD0WND2_CLALS</name>
<keyword evidence="2" id="KW-1185">Reference proteome</keyword>
<organism evidence="1 2">
    <name type="scientific">Clavispora lusitaniae</name>
    <name type="common">Candida lusitaniae</name>
    <dbReference type="NCBI Taxonomy" id="36911"/>
    <lineage>
        <taxon>Eukaryota</taxon>
        <taxon>Fungi</taxon>
        <taxon>Dikarya</taxon>
        <taxon>Ascomycota</taxon>
        <taxon>Saccharomycotina</taxon>
        <taxon>Pichiomycetes</taxon>
        <taxon>Metschnikowiaceae</taxon>
        <taxon>Clavispora</taxon>
    </lineage>
</organism>
<evidence type="ECO:0000313" key="2">
    <source>
        <dbReference type="Proteomes" id="UP000326582"/>
    </source>
</evidence>
<dbReference type="Proteomes" id="UP000326582">
    <property type="component" value="Chromosome 5"/>
</dbReference>
<evidence type="ECO:0000313" key="1">
    <source>
        <dbReference type="EMBL" id="QFZ28805.1"/>
    </source>
</evidence>
<reference evidence="2" key="1">
    <citation type="journal article" date="2019" name="MBio">
        <title>Comparative genomics for the elucidation of multidrug resistance (MDR) in Candida lusitaniae.</title>
        <authorList>
            <person name="Kannan A."/>
            <person name="Asner S.A."/>
            <person name="Trachsel E."/>
            <person name="Kelly S."/>
            <person name="Parker J."/>
            <person name="Sanglard D."/>
        </authorList>
    </citation>
    <scope>NUCLEOTIDE SEQUENCE [LARGE SCALE GENOMIC DNA]</scope>
    <source>
        <strain evidence="2">P1</strain>
    </source>
</reference>
<proteinExistence type="predicted"/>
<gene>
    <name evidence="1" type="ORF">EJF14_50020</name>
</gene>
<sequence length="369" mass="42071">MVIRSTIYAAVSFLPYSDRIPSPIINILKEEKPAEEEQPQTPEKLPEPLSPREKIHNRLLDRRSQRSERSVYDSGSLTLAENDTSNSPVPLRRSILSEKTESDIVMQKYLEDQNSKFDELINKNLDVVLEQQNKFEEEAHWKSLVMDLTKCALSSDPTSTMPGALLRAVKHAWPFKMGATEDSFDSATRERQIRLEQMLDSMDYRTKVELLRNLYVDLGISEQKDVSQLSHLHRPEDPDTLLAKIELLSILSVRLAFIAIRYFIPATKSLYAKFKTDELLLFNSKNLDRLMTRMIKTLEMVEGKLSDSDAKSALSERSKGIQPGDDTSSPKASEEMRRGESNSRNNKISDAGRPPSLLEVAQQFAHEME</sequence>
<dbReference type="EMBL" id="CP038488">
    <property type="protein sequence ID" value="QFZ28805.1"/>
    <property type="molecule type" value="Genomic_DNA"/>
</dbReference>